<feature type="domain" description="Luciferase-like" evidence="6">
    <location>
        <begin position="1"/>
        <end position="304"/>
    </location>
</feature>
<organism evidence="7 8">
    <name type="scientific">Streptomyces inusitatus</name>
    <dbReference type="NCBI Taxonomy" id="68221"/>
    <lineage>
        <taxon>Bacteria</taxon>
        <taxon>Bacillati</taxon>
        <taxon>Actinomycetota</taxon>
        <taxon>Actinomycetes</taxon>
        <taxon>Kitasatosporales</taxon>
        <taxon>Streptomycetaceae</taxon>
        <taxon>Streptomyces</taxon>
    </lineage>
</organism>
<comment type="caution">
    <text evidence="7">The sequence shown here is derived from an EMBL/GenBank/DDBJ whole genome shotgun (WGS) entry which is preliminary data.</text>
</comment>
<sequence>MRFGVFMAPFHTARGQNPLTAFARDLATLQQLDELGYDEAWIGEHHSGGSELIASPEIFIAHVAAQTKHIKLGTGVLSLPYHNPLWVADRAILLDHLTRGRFMLGLGPGSLPTDATMIGIDPVSQRSALEEDTDVLIQLLTQDEPVTKKTARYNLVEARCQLRPYTTPCFEVGIAAIASPSGPRIAGKHGLALLSIGATMTGDLDMLAAHWSVMEERAHQFDTIIERAAWRLVGPMHIAETKEQAYKDVAYGLDDWCRYLQYEAAVPHFEPGGSTLKERIDWINESGVGVIGTPDDAIRHIRLLQEQSHGFGCYLMMAHEWARADATRQHFELFAQQVAPHFQGSLERLDAARALAVRRREALYSRMGDALDEAKTRHAAEQAVRADGLQRPGPDFGERTSETPEP</sequence>
<gene>
    <name evidence="7" type="ORF">GCM10010387_62260</name>
</gene>
<name>A0A918QMZ2_9ACTN</name>
<evidence type="ECO:0000256" key="5">
    <source>
        <dbReference type="SAM" id="MobiDB-lite"/>
    </source>
</evidence>
<evidence type="ECO:0000313" key="8">
    <source>
        <dbReference type="Proteomes" id="UP000630936"/>
    </source>
</evidence>
<evidence type="ECO:0000256" key="3">
    <source>
        <dbReference type="ARBA" id="ARBA00023002"/>
    </source>
</evidence>
<dbReference type="SUPFAM" id="SSF51679">
    <property type="entry name" value="Bacterial luciferase-like"/>
    <property type="match status" value="1"/>
</dbReference>
<dbReference type="EMBL" id="BMWG01000029">
    <property type="protein sequence ID" value="GGZ60045.1"/>
    <property type="molecule type" value="Genomic_DNA"/>
</dbReference>
<comment type="similarity">
    <text evidence="1">Belongs to the bacterial luciferase oxidoreductase family.</text>
</comment>
<accession>A0A918QMZ2</accession>
<evidence type="ECO:0000256" key="1">
    <source>
        <dbReference type="ARBA" id="ARBA00010426"/>
    </source>
</evidence>
<dbReference type="PANTHER" id="PTHR30137">
    <property type="entry name" value="LUCIFERASE-LIKE MONOOXYGENASE"/>
    <property type="match status" value="1"/>
</dbReference>
<feature type="compositionally biased region" description="Basic and acidic residues" evidence="5">
    <location>
        <begin position="396"/>
        <end position="406"/>
    </location>
</feature>
<keyword evidence="4 7" id="KW-0503">Monooxygenase</keyword>
<evidence type="ECO:0000256" key="4">
    <source>
        <dbReference type="ARBA" id="ARBA00023033"/>
    </source>
</evidence>
<reference evidence="7" key="1">
    <citation type="journal article" date="2014" name="Int. J. Syst. Evol. Microbiol.">
        <title>Complete genome sequence of Corynebacterium casei LMG S-19264T (=DSM 44701T), isolated from a smear-ripened cheese.</title>
        <authorList>
            <consortium name="US DOE Joint Genome Institute (JGI-PGF)"/>
            <person name="Walter F."/>
            <person name="Albersmeier A."/>
            <person name="Kalinowski J."/>
            <person name="Ruckert C."/>
        </authorList>
    </citation>
    <scope>NUCLEOTIDE SEQUENCE</scope>
    <source>
        <strain evidence="7">JCM 4988</strain>
    </source>
</reference>
<dbReference type="RefSeq" id="WP_190126619.1">
    <property type="nucleotide sequence ID" value="NZ_BMWG01000029.1"/>
</dbReference>
<dbReference type="PANTHER" id="PTHR30137:SF16">
    <property type="entry name" value="BLL0895 PROTEIN"/>
    <property type="match status" value="1"/>
</dbReference>
<dbReference type="InterPro" id="IPR050766">
    <property type="entry name" value="Bact_Lucif_Oxidored"/>
</dbReference>
<proteinExistence type="inferred from homology"/>
<dbReference type="GO" id="GO:0005829">
    <property type="term" value="C:cytosol"/>
    <property type="evidence" value="ECO:0007669"/>
    <property type="project" value="TreeGrafter"/>
</dbReference>
<dbReference type="Pfam" id="PF00296">
    <property type="entry name" value="Bac_luciferase"/>
    <property type="match status" value="1"/>
</dbReference>
<reference evidence="7" key="2">
    <citation type="submission" date="2020-09" db="EMBL/GenBank/DDBJ databases">
        <authorList>
            <person name="Sun Q."/>
            <person name="Ohkuma M."/>
        </authorList>
    </citation>
    <scope>NUCLEOTIDE SEQUENCE</scope>
    <source>
        <strain evidence="7">JCM 4988</strain>
    </source>
</reference>
<keyword evidence="8" id="KW-1185">Reference proteome</keyword>
<protein>
    <submittedName>
        <fullName evidence="7">Monooxygenase (Luciferase-like)</fullName>
    </submittedName>
</protein>
<dbReference type="GO" id="GO:0016705">
    <property type="term" value="F:oxidoreductase activity, acting on paired donors, with incorporation or reduction of molecular oxygen"/>
    <property type="evidence" value="ECO:0007669"/>
    <property type="project" value="InterPro"/>
</dbReference>
<evidence type="ECO:0000313" key="7">
    <source>
        <dbReference type="EMBL" id="GGZ60045.1"/>
    </source>
</evidence>
<dbReference type="Proteomes" id="UP000630936">
    <property type="component" value="Unassembled WGS sequence"/>
</dbReference>
<feature type="region of interest" description="Disordered" evidence="5">
    <location>
        <begin position="375"/>
        <end position="406"/>
    </location>
</feature>
<dbReference type="InterPro" id="IPR036661">
    <property type="entry name" value="Luciferase-like_sf"/>
</dbReference>
<dbReference type="AlphaFoldDB" id="A0A918QMZ2"/>
<evidence type="ECO:0000259" key="6">
    <source>
        <dbReference type="Pfam" id="PF00296"/>
    </source>
</evidence>
<keyword evidence="2" id="KW-0285">Flavoprotein</keyword>
<evidence type="ECO:0000256" key="2">
    <source>
        <dbReference type="ARBA" id="ARBA00022630"/>
    </source>
</evidence>
<dbReference type="Gene3D" id="3.20.20.30">
    <property type="entry name" value="Luciferase-like domain"/>
    <property type="match status" value="1"/>
</dbReference>
<keyword evidence="3" id="KW-0560">Oxidoreductase</keyword>
<dbReference type="InterPro" id="IPR011251">
    <property type="entry name" value="Luciferase-like_dom"/>
</dbReference>
<dbReference type="GO" id="GO:0004497">
    <property type="term" value="F:monooxygenase activity"/>
    <property type="evidence" value="ECO:0007669"/>
    <property type="project" value="UniProtKB-KW"/>
</dbReference>